<sequence length="272" mass="31411">MDKTFIVGINLHGEIPLDNSGNPQTKNVENKFIIKLNAVSPGVPNISTFENYNNLSDITRTAVETNKWLREPMQSERLFEGYKKKMIDFVSDLKTKFIKENAENVKGIEKEHSKKGRHNNISDDQENFLQNKDTMFTINRFETGDVITNKLFLKFTPDELSQLDIDDNIIANKGFNKIIIYNLSNSDVFELLGDEYKYITLFDLIDLLSGMGAENIIFIDLSCSVFTSNNKISKRDVRMFRRRLTASHKNVGKKIKKNISRKRKTKNNKTKK</sequence>
<proteinExistence type="predicted"/>
<reference evidence="2" key="1">
    <citation type="journal article" date="2020" name="Nature">
        <title>Giant virus diversity and host interactions through global metagenomics.</title>
        <authorList>
            <person name="Schulz F."/>
            <person name="Roux S."/>
            <person name="Paez-Espino D."/>
            <person name="Jungbluth S."/>
            <person name="Walsh D.A."/>
            <person name="Denef V.J."/>
            <person name="McMahon K.D."/>
            <person name="Konstantinidis K.T."/>
            <person name="Eloe-Fadrosh E.A."/>
            <person name="Kyrpides N.C."/>
            <person name="Woyke T."/>
        </authorList>
    </citation>
    <scope>NUCLEOTIDE SEQUENCE</scope>
    <source>
        <strain evidence="2">GVMAG-M-3300023174-49</strain>
    </source>
</reference>
<evidence type="ECO:0000256" key="1">
    <source>
        <dbReference type="SAM" id="MobiDB-lite"/>
    </source>
</evidence>
<organism evidence="2">
    <name type="scientific">viral metagenome</name>
    <dbReference type="NCBI Taxonomy" id="1070528"/>
    <lineage>
        <taxon>unclassified sequences</taxon>
        <taxon>metagenomes</taxon>
        <taxon>organismal metagenomes</taxon>
    </lineage>
</organism>
<name>A0A6C0DS34_9ZZZZ</name>
<dbReference type="AlphaFoldDB" id="A0A6C0DS34"/>
<feature type="region of interest" description="Disordered" evidence="1">
    <location>
        <begin position="248"/>
        <end position="272"/>
    </location>
</feature>
<accession>A0A6C0DS34</accession>
<evidence type="ECO:0000313" key="2">
    <source>
        <dbReference type="EMBL" id="QHT18819.1"/>
    </source>
</evidence>
<protein>
    <submittedName>
        <fullName evidence="2">Uncharacterized protein</fullName>
    </submittedName>
</protein>
<dbReference type="EMBL" id="MN739659">
    <property type="protein sequence ID" value="QHT18819.1"/>
    <property type="molecule type" value="Genomic_DNA"/>
</dbReference>